<comment type="caution">
    <text evidence="1">The sequence shown here is derived from an EMBL/GenBank/DDBJ whole genome shotgun (WGS) entry which is preliminary data.</text>
</comment>
<dbReference type="Proteomes" id="UP001500418">
    <property type="component" value="Unassembled WGS sequence"/>
</dbReference>
<dbReference type="EMBL" id="BAAAID010000014">
    <property type="protein sequence ID" value="GAA0927490.1"/>
    <property type="molecule type" value="Genomic_DNA"/>
</dbReference>
<proteinExistence type="predicted"/>
<keyword evidence="2" id="KW-1185">Reference proteome</keyword>
<evidence type="ECO:0000313" key="1">
    <source>
        <dbReference type="EMBL" id="GAA0927490.1"/>
    </source>
</evidence>
<reference evidence="1 2" key="1">
    <citation type="journal article" date="2019" name="Int. J. Syst. Evol. Microbiol.">
        <title>The Global Catalogue of Microorganisms (GCM) 10K type strain sequencing project: providing services to taxonomists for standard genome sequencing and annotation.</title>
        <authorList>
            <consortium name="The Broad Institute Genomics Platform"/>
            <consortium name="The Broad Institute Genome Sequencing Center for Infectious Disease"/>
            <person name="Wu L."/>
            <person name="Ma J."/>
        </authorList>
    </citation>
    <scope>NUCLEOTIDE SEQUENCE [LARGE SCALE GENOMIC DNA]</scope>
    <source>
        <strain evidence="1 2">JCM 11444</strain>
    </source>
</reference>
<evidence type="ECO:0000313" key="2">
    <source>
        <dbReference type="Proteomes" id="UP001500418"/>
    </source>
</evidence>
<sequence>MILPLVGLLAGLVIQDGWGWVRDKVAGPAEVKPYTGGPEGCIPIYSDQSLADVKKDPDGALKGGVAISNSRRDPAELPITLQSAANQAIVVTGVKIQVLSNKKLPRRGLIIDPDGCGGLLFPRTFAVDLTRAPITATPVPPDTGKNPVDFPFKVSANDPEQLTLRLDPGNRDIRFTVEVNWVTDGEPGKKILDNGGNGYRVMGRSNLPSYQRGKLYQ</sequence>
<protein>
    <submittedName>
        <fullName evidence="1">Uncharacterized protein</fullName>
    </submittedName>
</protein>
<name>A0ABN1PG03_9ACTN</name>
<organism evidence="1 2">
    <name type="scientific">Streptomyces rhizosphaericus</name>
    <dbReference type="NCBI Taxonomy" id="114699"/>
    <lineage>
        <taxon>Bacteria</taxon>
        <taxon>Bacillati</taxon>
        <taxon>Actinomycetota</taxon>
        <taxon>Actinomycetes</taxon>
        <taxon>Kitasatosporales</taxon>
        <taxon>Streptomycetaceae</taxon>
        <taxon>Streptomyces</taxon>
        <taxon>Streptomyces violaceusniger group</taxon>
    </lineage>
</organism>
<accession>A0ABN1PG03</accession>
<gene>
    <name evidence="1" type="ORF">GCM10009575_027910</name>
</gene>